<evidence type="ECO:0000256" key="6">
    <source>
        <dbReference type="SAM" id="Phobius"/>
    </source>
</evidence>
<keyword evidence="5 6" id="KW-0472">Membrane</keyword>
<feature type="domain" description="GtrA/DPMS transmembrane" evidence="7">
    <location>
        <begin position="33"/>
        <end position="150"/>
    </location>
</feature>
<dbReference type="EMBL" id="BMMW01000002">
    <property type="protein sequence ID" value="GGK49232.1"/>
    <property type="molecule type" value="Genomic_DNA"/>
</dbReference>
<dbReference type="PANTHER" id="PTHR38459">
    <property type="entry name" value="PROPHAGE BACTOPRENOL-LINKED GLUCOSE TRANSLOCASE HOMOLOG"/>
    <property type="match status" value="1"/>
</dbReference>
<dbReference type="InterPro" id="IPR051401">
    <property type="entry name" value="GtrA_CellWall_Glycosyl"/>
</dbReference>
<comment type="subcellular location">
    <subcellularLocation>
        <location evidence="1">Membrane</location>
        <topology evidence="1">Multi-pass membrane protein</topology>
    </subcellularLocation>
</comment>
<organism evidence="8 9">
    <name type="scientific">Nocardia camponoti</name>
    <dbReference type="NCBI Taxonomy" id="1616106"/>
    <lineage>
        <taxon>Bacteria</taxon>
        <taxon>Bacillati</taxon>
        <taxon>Actinomycetota</taxon>
        <taxon>Actinomycetes</taxon>
        <taxon>Mycobacteriales</taxon>
        <taxon>Nocardiaceae</taxon>
        <taxon>Nocardia</taxon>
    </lineage>
</organism>
<reference evidence="8" key="1">
    <citation type="journal article" date="2014" name="Int. J. Syst. Evol. Microbiol.">
        <title>Complete genome sequence of Corynebacterium casei LMG S-19264T (=DSM 44701T), isolated from a smear-ripened cheese.</title>
        <authorList>
            <consortium name="US DOE Joint Genome Institute (JGI-PGF)"/>
            <person name="Walter F."/>
            <person name="Albersmeier A."/>
            <person name="Kalinowski J."/>
            <person name="Ruckert C."/>
        </authorList>
    </citation>
    <scope>NUCLEOTIDE SEQUENCE</scope>
    <source>
        <strain evidence="8">CGMCC 4.7278</strain>
    </source>
</reference>
<evidence type="ECO:0000259" key="7">
    <source>
        <dbReference type="Pfam" id="PF04138"/>
    </source>
</evidence>
<dbReference type="InterPro" id="IPR007267">
    <property type="entry name" value="GtrA_DPMS_TM"/>
</dbReference>
<keyword evidence="9" id="KW-1185">Reference proteome</keyword>
<evidence type="ECO:0000313" key="8">
    <source>
        <dbReference type="EMBL" id="GGK49232.1"/>
    </source>
</evidence>
<reference evidence="8" key="2">
    <citation type="submission" date="2020-09" db="EMBL/GenBank/DDBJ databases">
        <authorList>
            <person name="Sun Q."/>
            <person name="Zhou Y."/>
        </authorList>
    </citation>
    <scope>NUCLEOTIDE SEQUENCE</scope>
    <source>
        <strain evidence="8">CGMCC 4.7278</strain>
    </source>
</reference>
<evidence type="ECO:0000313" key="9">
    <source>
        <dbReference type="Proteomes" id="UP000612956"/>
    </source>
</evidence>
<dbReference type="GO" id="GO:0000271">
    <property type="term" value="P:polysaccharide biosynthetic process"/>
    <property type="evidence" value="ECO:0007669"/>
    <property type="project" value="InterPro"/>
</dbReference>
<feature type="transmembrane region" description="Helical" evidence="6">
    <location>
        <begin position="123"/>
        <end position="144"/>
    </location>
</feature>
<comment type="similarity">
    <text evidence="2">Belongs to the GtrA family.</text>
</comment>
<accession>A0A917QFR3</accession>
<gene>
    <name evidence="8" type="ORF">GCM10011591_20790</name>
</gene>
<evidence type="ECO:0000256" key="2">
    <source>
        <dbReference type="ARBA" id="ARBA00009399"/>
    </source>
</evidence>
<dbReference type="AlphaFoldDB" id="A0A917QFR3"/>
<keyword evidence="4 6" id="KW-1133">Transmembrane helix</keyword>
<feature type="transmembrane region" description="Helical" evidence="6">
    <location>
        <begin position="96"/>
        <end position="117"/>
    </location>
</feature>
<evidence type="ECO:0000256" key="5">
    <source>
        <dbReference type="ARBA" id="ARBA00023136"/>
    </source>
</evidence>
<comment type="caution">
    <text evidence="8">The sequence shown here is derived from an EMBL/GenBank/DDBJ whole genome shotgun (WGS) entry which is preliminary data.</text>
</comment>
<protein>
    <recommendedName>
        <fullName evidence="7">GtrA/DPMS transmembrane domain-containing protein</fullName>
    </recommendedName>
</protein>
<dbReference type="Proteomes" id="UP000612956">
    <property type="component" value="Unassembled WGS sequence"/>
</dbReference>
<name>A0A917QFR3_9NOCA</name>
<sequence>MTATMFVPQPVAMPTFALPAFLRGDHPLAQLLRFAAVGGTSNVAYLLAFVACDALGPLWANVIGSVVSTVVANELHRHLTFRARESVTWLRAQLQGGATALIGLLISTAGLTLLSTAAPALPALAQATAVLALSAAVGLLRFAALRTLVF</sequence>
<evidence type="ECO:0000256" key="3">
    <source>
        <dbReference type="ARBA" id="ARBA00022692"/>
    </source>
</evidence>
<dbReference type="RefSeq" id="WP_188828701.1">
    <property type="nucleotide sequence ID" value="NZ_BMMW01000002.1"/>
</dbReference>
<dbReference type="GO" id="GO:0005886">
    <property type="term" value="C:plasma membrane"/>
    <property type="evidence" value="ECO:0007669"/>
    <property type="project" value="TreeGrafter"/>
</dbReference>
<dbReference type="Pfam" id="PF04138">
    <property type="entry name" value="GtrA_DPMS_TM"/>
    <property type="match status" value="1"/>
</dbReference>
<keyword evidence="3 6" id="KW-0812">Transmembrane</keyword>
<dbReference type="PANTHER" id="PTHR38459:SF1">
    <property type="entry name" value="PROPHAGE BACTOPRENOL-LINKED GLUCOSE TRANSLOCASE HOMOLOG"/>
    <property type="match status" value="1"/>
</dbReference>
<evidence type="ECO:0000256" key="1">
    <source>
        <dbReference type="ARBA" id="ARBA00004141"/>
    </source>
</evidence>
<evidence type="ECO:0000256" key="4">
    <source>
        <dbReference type="ARBA" id="ARBA00022989"/>
    </source>
</evidence>
<proteinExistence type="inferred from homology"/>